<dbReference type="Gene3D" id="3.90.1200.10">
    <property type="match status" value="1"/>
</dbReference>
<proteinExistence type="predicted"/>
<gene>
    <name evidence="2" type="ORF">RI129_012580</name>
</gene>
<dbReference type="SMART" id="SM00587">
    <property type="entry name" value="CHK"/>
    <property type="match status" value="1"/>
</dbReference>
<reference evidence="2 3" key="1">
    <citation type="journal article" date="2024" name="Insects">
        <title>An Improved Chromosome-Level Genome Assembly of the Firefly Pyrocoelia pectoralis.</title>
        <authorList>
            <person name="Fu X."/>
            <person name="Meyer-Rochow V.B."/>
            <person name="Ballantyne L."/>
            <person name="Zhu X."/>
        </authorList>
    </citation>
    <scope>NUCLEOTIDE SEQUENCE [LARGE SCALE GENOMIC DNA]</scope>
    <source>
        <strain evidence="2">XCY_ONT2</strain>
    </source>
</reference>
<dbReference type="Pfam" id="PF02958">
    <property type="entry name" value="EcKL"/>
    <property type="match status" value="1"/>
</dbReference>
<dbReference type="InterPro" id="IPR015897">
    <property type="entry name" value="CHK_kinase-like"/>
</dbReference>
<comment type="caution">
    <text evidence="2">The sequence shown here is derived from an EMBL/GenBank/DDBJ whole genome shotgun (WGS) entry which is preliminary data.</text>
</comment>
<dbReference type="SUPFAM" id="SSF56112">
    <property type="entry name" value="Protein kinase-like (PK-like)"/>
    <property type="match status" value="1"/>
</dbReference>
<evidence type="ECO:0000313" key="3">
    <source>
        <dbReference type="Proteomes" id="UP001329430"/>
    </source>
</evidence>
<dbReference type="PANTHER" id="PTHR11012:SF54">
    <property type="entry name" value="CHK KINASE-LIKE DOMAIN-CONTAINING PROTEIN"/>
    <property type="match status" value="1"/>
</dbReference>
<accession>A0AAN7Z653</accession>
<dbReference type="PANTHER" id="PTHR11012">
    <property type="entry name" value="PROTEIN KINASE-LIKE DOMAIN-CONTAINING"/>
    <property type="match status" value="1"/>
</dbReference>
<organism evidence="2 3">
    <name type="scientific">Pyrocoelia pectoralis</name>
    <dbReference type="NCBI Taxonomy" id="417401"/>
    <lineage>
        <taxon>Eukaryota</taxon>
        <taxon>Metazoa</taxon>
        <taxon>Ecdysozoa</taxon>
        <taxon>Arthropoda</taxon>
        <taxon>Hexapoda</taxon>
        <taxon>Insecta</taxon>
        <taxon>Pterygota</taxon>
        <taxon>Neoptera</taxon>
        <taxon>Endopterygota</taxon>
        <taxon>Coleoptera</taxon>
        <taxon>Polyphaga</taxon>
        <taxon>Elateriformia</taxon>
        <taxon>Elateroidea</taxon>
        <taxon>Lampyridae</taxon>
        <taxon>Lampyrinae</taxon>
        <taxon>Pyrocoelia</taxon>
    </lineage>
</organism>
<dbReference type="EMBL" id="JAVRBK010000010">
    <property type="protein sequence ID" value="KAK5638285.1"/>
    <property type="molecule type" value="Genomic_DNA"/>
</dbReference>
<name>A0AAN7Z653_9COLE</name>
<sequence length="413" mass="48047">MKSVSSAPMVDSFLEDFLKEMGITNYTIEAHHATRPGENFVSNLFRLTINGKNRQNAHVLLNLIKKIAPNNEKIRAVFPLRAMYERETYYYTTIFPEMIQLQKDYKVKEIFNVFPKVYKTSSEDLNETLLLQDMCELGYKQWDPLKVLDTEHAFLVARSYGKLHALSFALRLLKPTVFKYLELNTPDHIFAVLQMTEDRKKGYKQRADQVLSCLDENEDRIAYETFNEFSERMLDAMKNVVKLERVGKHAVLTHSDCWINNYLFDYKESSPTGICILDWQLARCGSPALDLSYFLFCCTSQGFRKEHYRALIAEYYDSFSEFLAQFGIVSTEVFPLGALEDHLRRFSVYGLFMAILTLNLTLLQGKEVPSFQSSKSEKDIFKLREAHDSSDFELYRSRIRGVVVDFVNLGFEM</sequence>
<dbReference type="InterPro" id="IPR011009">
    <property type="entry name" value="Kinase-like_dom_sf"/>
</dbReference>
<dbReference type="InterPro" id="IPR004119">
    <property type="entry name" value="EcKL"/>
</dbReference>
<protein>
    <recommendedName>
        <fullName evidence="1">CHK kinase-like domain-containing protein</fullName>
    </recommendedName>
</protein>
<feature type="domain" description="CHK kinase-like" evidence="1">
    <location>
        <begin position="129"/>
        <end position="325"/>
    </location>
</feature>
<dbReference type="Proteomes" id="UP001329430">
    <property type="component" value="Chromosome 10"/>
</dbReference>
<keyword evidence="3" id="KW-1185">Reference proteome</keyword>
<evidence type="ECO:0000259" key="1">
    <source>
        <dbReference type="SMART" id="SM00587"/>
    </source>
</evidence>
<evidence type="ECO:0000313" key="2">
    <source>
        <dbReference type="EMBL" id="KAK5638285.1"/>
    </source>
</evidence>
<dbReference type="AlphaFoldDB" id="A0AAN7Z653"/>